<proteinExistence type="predicted"/>
<protein>
    <submittedName>
        <fullName evidence="2 4">Uncharacterized protein</fullName>
    </submittedName>
</protein>
<dbReference type="WBParaSite" id="HDID_0000622601-mRNA-1">
    <property type="protein sequence ID" value="HDID_0000622601-mRNA-1"/>
    <property type="gene ID" value="HDID_0000622601"/>
</dbReference>
<dbReference type="Proteomes" id="UP000274504">
    <property type="component" value="Unassembled WGS sequence"/>
</dbReference>
<feature type="region of interest" description="Disordered" evidence="1">
    <location>
        <begin position="1"/>
        <end position="106"/>
    </location>
</feature>
<reference evidence="2 3" key="2">
    <citation type="submission" date="2018-11" db="EMBL/GenBank/DDBJ databases">
        <authorList>
            <consortium name="Pathogen Informatics"/>
        </authorList>
    </citation>
    <scope>NUCLEOTIDE SEQUENCE [LARGE SCALE GENOMIC DNA]</scope>
</reference>
<gene>
    <name evidence="2" type="ORF">HDID_LOCUS6224</name>
</gene>
<dbReference type="AlphaFoldDB" id="A0A0R3SMR1"/>
<evidence type="ECO:0000256" key="1">
    <source>
        <dbReference type="SAM" id="MobiDB-lite"/>
    </source>
</evidence>
<reference evidence="4" key="1">
    <citation type="submission" date="2017-02" db="UniProtKB">
        <authorList>
            <consortium name="WormBaseParasite"/>
        </authorList>
    </citation>
    <scope>IDENTIFICATION</scope>
</reference>
<evidence type="ECO:0000313" key="2">
    <source>
        <dbReference type="EMBL" id="VDL58542.1"/>
    </source>
</evidence>
<name>A0A0R3SMR1_HYMDI</name>
<sequence>MIVVSEEFPHASTLPRRAGGNGSLPPGSESSGSSSISNKLNIPGGPGVTGGNILFQPPSPQATRRRFPPPNAASVNVATQKGDVTNHSTSNSQRPPPPVASRPEQTKSIVMKEVMNENSGDGLTATRKRKEHCQRSIDSECLSLPQECMA</sequence>
<feature type="compositionally biased region" description="Low complexity" evidence="1">
    <location>
        <begin position="23"/>
        <end position="37"/>
    </location>
</feature>
<evidence type="ECO:0000313" key="3">
    <source>
        <dbReference type="Proteomes" id="UP000274504"/>
    </source>
</evidence>
<feature type="compositionally biased region" description="Polar residues" evidence="1">
    <location>
        <begin position="73"/>
        <end position="93"/>
    </location>
</feature>
<organism evidence="4">
    <name type="scientific">Hymenolepis diminuta</name>
    <name type="common">Rat tapeworm</name>
    <dbReference type="NCBI Taxonomy" id="6216"/>
    <lineage>
        <taxon>Eukaryota</taxon>
        <taxon>Metazoa</taxon>
        <taxon>Spiralia</taxon>
        <taxon>Lophotrochozoa</taxon>
        <taxon>Platyhelminthes</taxon>
        <taxon>Cestoda</taxon>
        <taxon>Eucestoda</taxon>
        <taxon>Cyclophyllidea</taxon>
        <taxon>Hymenolepididae</taxon>
        <taxon>Hymenolepis</taxon>
    </lineage>
</organism>
<evidence type="ECO:0000313" key="4">
    <source>
        <dbReference type="WBParaSite" id="HDID_0000622601-mRNA-1"/>
    </source>
</evidence>
<dbReference type="EMBL" id="UYSG01004576">
    <property type="protein sequence ID" value="VDL58542.1"/>
    <property type="molecule type" value="Genomic_DNA"/>
</dbReference>
<accession>A0A0R3SMR1</accession>